<proteinExistence type="predicted"/>
<accession>A0A851HS68</accession>
<keyword evidence="2" id="KW-1185">Reference proteome</keyword>
<protein>
    <submittedName>
        <fullName evidence="1">Uncharacterized protein</fullName>
    </submittedName>
</protein>
<sequence>MKLIKATQFRTRYFEKGSEPDMKTLKRLIDDGELPGQRFGTIYYVDLDRITVSANPLVNKVLAA</sequence>
<evidence type="ECO:0000313" key="2">
    <source>
        <dbReference type="Proteomes" id="UP000536442"/>
    </source>
</evidence>
<organism evidence="1 2">
    <name type="scientific">Marinobacter adhaerens</name>
    <dbReference type="NCBI Taxonomy" id="1033846"/>
    <lineage>
        <taxon>Bacteria</taxon>
        <taxon>Pseudomonadati</taxon>
        <taxon>Pseudomonadota</taxon>
        <taxon>Gammaproteobacteria</taxon>
        <taxon>Pseudomonadales</taxon>
        <taxon>Marinobacteraceae</taxon>
        <taxon>Marinobacter</taxon>
    </lineage>
</organism>
<dbReference type="EMBL" id="JABEVQ010000006">
    <property type="protein sequence ID" value="NWN92254.1"/>
    <property type="molecule type" value="Genomic_DNA"/>
</dbReference>
<dbReference type="AlphaFoldDB" id="A0A851HS68"/>
<gene>
    <name evidence="1" type="ORF">HLV39_12200</name>
</gene>
<evidence type="ECO:0000313" key="1">
    <source>
        <dbReference type="EMBL" id="NWN92254.1"/>
    </source>
</evidence>
<comment type="caution">
    <text evidence="1">The sequence shown here is derived from an EMBL/GenBank/DDBJ whole genome shotgun (WGS) entry which is preliminary data.</text>
</comment>
<name>A0A851HS68_9GAMM</name>
<reference evidence="1 2" key="1">
    <citation type="submission" date="2020-03" db="EMBL/GenBank/DDBJ databases">
        <title>Metagenomic, metatranscriptomic, and metabolomic analyses revealed the key microbes and metabolic features during the fermentation of ganjang, Korean traditional soy sauce.</title>
        <authorList>
            <person name="Chun B.H."/>
            <person name="Jeon C.O."/>
        </authorList>
    </citation>
    <scope>NUCLEOTIDE SEQUENCE [LARGE SCALE GENOMIC DNA]</scope>
    <source>
        <strain evidence="1 2">KG14</strain>
    </source>
</reference>
<dbReference type="Proteomes" id="UP000536442">
    <property type="component" value="Unassembled WGS sequence"/>
</dbReference>